<dbReference type="GO" id="GO:0005667">
    <property type="term" value="C:transcription regulator complex"/>
    <property type="evidence" value="ECO:0007669"/>
    <property type="project" value="TreeGrafter"/>
</dbReference>
<dbReference type="InterPro" id="IPR032397">
    <property type="entry name" value="RHD_dimer"/>
</dbReference>
<dbReference type="GO" id="GO:0000981">
    <property type="term" value="F:DNA-binding transcription factor activity, RNA polymerase II-specific"/>
    <property type="evidence" value="ECO:0007669"/>
    <property type="project" value="TreeGrafter"/>
</dbReference>
<dbReference type="GO" id="GO:0005634">
    <property type="term" value="C:nucleus"/>
    <property type="evidence" value="ECO:0007669"/>
    <property type="project" value="UniProtKB-SubCell"/>
</dbReference>
<evidence type="ECO:0000256" key="8">
    <source>
        <dbReference type="ARBA" id="ARBA00022763"/>
    </source>
</evidence>
<sequence>MPSDFISLLSSDIDLNSPKSLYSKDATSSTSSPSASSSLAMGLSTSSSDHLTVSQHLHSTGADGPGASEMQGMEAAGSAPSRGGGGGASATGGDGGTGVLSGLGVQQLQNTPSKRRPVLSISPPPEDLFDDSQMSCQEEPAVAAAACPDSEHSSSMWADDSVSNFSIISSASYNDNTEVPRKSRKRTPRQRPGPKPTPPEDSMDVFDADSAKGPHFVLSQLSTDKTSSIASSLDSGTAVKGGSLSAQFPQRSDGKELKILVQPETQHRARYLTEGSRGSVKDRTQQGFPTVKLEGISEPVVLQVFVANDAGRVKPHGFYQACRVTGRNTTACKEVDIDGTTVIEIPLEPSNDMTLAVDCVGILKLRNADVEARIGVAGSKKKSTRARLAFRVNIPQPDGSVLTLQVPSSPILCTQPAGLPEILKKSLHSGSVKGGEEVFIIGKNFLKGTKVIFQENIADDNSWQAEAKIDTDLFHQNHLVVTVPPFHSQSITSPVSVGIFVMTNAGRSHEAQAFTYTPESADGSSGQTVKTEGASLVNTCIFDGQIKSVSSEQSDCSGQPSKRQEDTPMEVSSNPQPTDVFKPSPDPLISVQQTLELNSSPHPGGEAFESPMPLQPEDVELPQAPPVFPSLESLSTIQKQEISSTTSFPVSGDTTIPPVTPEVPQQFLRDPQESLSPESSDIGGTIVVVAMPQMAAPAQPPPQQTQVDPFPHEGVAQLERAVRELQAGGTTTLEQVLEVAVAQQQLNSVLYSPAPSAESLQQHVQENMNSLRLGNSDGSLSARQQIQMQQQQQQQQIQMQQQQQQQQQQIQMQQQYQQQQQILENLQQQQQQQQQQLQQQVLSNMQIQQQLMLQPQDQQQLQQQQMMENIQQQLQQNQQQQVLNNIQLQDQQQQQNQILSNLQQQQQEQQVLEKLQQQLQAELLQPQIHSSPQAQQPVSLLQQAGELLTIQTSFPTPPPSHTSPPQQLFQSPQPLAETQSSQQQVQAALLQNTLTVLSGGGLGSEQQPTGSTIFLSTNPQPQQSQQQPQLAFISSMETSSSQPQPVSMFQNQPPTQLSQPMEQQQSPQQNQQPPQQLPLGQQGTLFQSIPNHSQANAVPQNQIAQPQQTGLLLCTSDLLFTTPAQAAPPIASISVGIPQPDAAEPMSFQVQSSSGSSAAPAANQQQSLFQEQQPMQVTPSSGQVPNSQPVKLFIPQTSLSGLQGTIGSQELNTEAAAPTTTIFVVQGGVGVVANPGQQPPEQLFQTAVGGTVAPQGQPNLFVFGIQNDSSQLLSSSGPNLPAQTQAQNSGHMQPLLDQPMPQAAPGMHSNLQNTLQAQMQTSLENALQSNTQTPMQTSLQTQIQSSLQNQMQATISATSGMDKIEDILESLQKQ</sequence>
<dbReference type="FunFam" id="2.60.40.340:FF:000002">
    <property type="entry name" value="Nuclear factor of activated T-cells 5, tonicity-responsive"/>
    <property type="match status" value="1"/>
</dbReference>
<evidence type="ECO:0000256" key="6">
    <source>
        <dbReference type="ARBA" id="ARBA00022499"/>
    </source>
</evidence>
<evidence type="ECO:0000256" key="18">
    <source>
        <dbReference type="ARBA" id="ARBA00065799"/>
    </source>
</evidence>
<feature type="region of interest" description="Disordered" evidence="22">
    <location>
        <begin position="1272"/>
        <end position="1296"/>
    </location>
</feature>
<keyword evidence="7" id="KW-0597">Phosphoprotein</keyword>
<evidence type="ECO:0000256" key="16">
    <source>
        <dbReference type="ARBA" id="ARBA00023242"/>
    </source>
</evidence>
<feature type="compositionally biased region" description="Polar residues" evidence="22">
    <location>
        <begin position="643"/>
        <end position="654"/>
    </location>
</feature>
<dbReference type="GO" id="GO:0005737">
    <property type="term" value="C:cytoplasm"/>
    <property type="evidence" value="ECO:0007669"/>
    <property type="project" value="UniProtKB-SubCell"/>
</dbReference>
<evidence type="ECO:0000256" key="19">
    <source>
        <dbReference type="ARBA" id="ARBA00072227"/>
    </source>
</evidence>
<reference evidence="24" key="1">
    <citation type="submission" date="2025-08" db="UniProtKB">
        <authorList>
            <consortium name="Ensembl"/>
        </authorList>
    </citation>
    <scope>IDENTIFICATION</scope>
</reference>
<feature type="compositionally biased region" description="Polar residues" evidence="22">
    <location>
        <begin position="549"/>
        <end position="561"/>
    </location>
</feature>
<keyword evidence="14" id="KW-0010">Activator</keyword>
<reference evidence="24" key="2">
    <citation type="submission" date="2025-09" db="UniProtKB">
        <authorList>
            <consortium name="Ensembl"/>
        </authorList>
    </citation>
    <scope>IDENTIFICATION</scope>
</reference>
<feature type="compositionally biased region" description="Low complexity" evidence="22">
    <location>
        <begin position="1147"/>
        <end position="1165"/>
    </location>
</feature>
<keyword evidence="12" id="KW-0805">Transcription regulation</keyword>
<dbReference type="Pfam" id="PF00554">
    <property type="entry name" value="RHD_DNA_bind"/>
    <property type="match status" value="1"/>
</dbReference>
<keyword evidence="5" id="KW-0963">Cytoplasm</keyword>
<keyword evidence="6" id="KW-1017">Isopeptide bond</keyword>
<dbReference type="SUPFAM" id="SSF81296">
    <property type="entry name" value="E set domains"/>
    <property type="match status" value="1"/>
</dbReference>
<dbReference type="InterPro" id="IPR008967">
    <property type="entry name" value="p53-like_TF_DNA-bd_sf"/>
</dbReference>
<keyword evidence="15" id="KW-0804">Transcription</keyword>
<dbReference type="InterPro" id="IPR014756">
    <property type="entry name" value="Ig_E-set"/>
</dbReference>
<evidence type="ECO:0000256" key="3">
    <source>
        <dbReference type="ARBA" id="ARBA00004496"/>
    </source>
</evidence>
<evidence type="ECO:0000313" key="24">
    <source>
        <dbReference type="Ensembl" id="ENSPMEP00000032732.1"/>
    </source>
</evidence>
<keyword evidence="16" id="KW-0539">Nucleus</keyword>
<dbReference type="Pfam" id="PF16179">
    <property type="entry name" value="RHD_dimer"/>
    <property type="match status" value="1"/>
</dbReference>
<feature type="coiled-coil region" evidence="21">
    <location>
        <begin position="783"/>
        <end position="925"/>
    </location>
</feature>
<feature type="compositionally biased region" description="Polar residues" evidence="22">
    <location>
        <begin position="49"/>
        <end position="58"/>
    </location>
</feature>
<feature type="compositionally biased region" description="Polar residues" evidence="22">
    <location>
        <begin position="1005"/>
        <end position="1018"/>
    </location>
</feature>
<dbReference type="PRINTS" id="PR01789">
    <property type="entry name" value="NUCFACTORATC"/>
</dbReference>
<dbReference type="InterPro" id="IPR011539">
    <property type="entry name" value="RHD_DNA_bind_dom"/>
</dbReference>
<keyword evidence="13" id="KW-0238">DNA-binding</keyword>
<keyword evidence="9" id="KW-0013">ADP-ribosylation</keyword>
<dbReference type="CDD" id="cd07882">
    <property type="entry name" value="RHD-n_TonEBP"/>
    <property type="match status" value="1"/>
</dbReference>
<dbReference type="FunFam" id="2.60.40.10:FF:000174">
    <property type="entry name" value="Nuclear factor of activated T-cells 5, tonicity-responsive"/>
    <property type="match status" value="1"/>
</dbReference>
<evidence type="ECO:0000256" key="12">
    <source>
        <dbReference type="ARBA" id="ARBA00023015"/>
    </source>
</evidence>
<dbReference type="GO" id="GO:0000978">
    <property type="term" value="F:RNA polymerase II cis-regulatory region sequence-specific DNA binding"/>
    <property type="evidence" value="ECO:0007669"/>
    <property type="project" value="InterPro"/>
</dbReference>
<feature type="region of interest" description="Disordered" evidence="22">
    <location>
        <begin position="1146"/>
        <end position="1165"/>
    </location>
</feature>
<protein>
    <recommendedName>
        <fullName evidence="19">Nuclear factor of activated T-cells 5</fullName>
    </recommendedName>
    <alternativeName>
        <fullName evidence="20">T-cell transcription factor NFAT5</fullName>
    </alternativeName>
</protein>
<keyword evidence="8" id="KW-0227">DNA damage</keyword>
<dbReference type="PANTHER" id="PTHR12533">
    <property type="entry name" value="NFAT"/>
    <property type="match status" value="1"/>
</dbReference>
<dbReference type="Gene3D" id="2.60.40.10">
    <property type="entry name" value="Immunoglobulins"/>
    <property type="match status" value="1"/>
</dbReference>
<feature type="compositionally biased region" description="Low complexity" evidence="22">
    <location>
        <begin position="963"/>
        <end position="984"/>
    </location>
</feature>
<evidence type="ECO:0000256" key="17">
    <source>
        <dbReference type="ARBA" id="ARBA00055141"/>
    </source>
</evidence>
<dbReference type="GO" id="GO:0045944">
    <property type="term" value="P:positive regulation of transcription by RNA polymerase II"/>
    <property type="evidence" value="ECO:0007669"/>
    <property type="project" value="UniProtKB-ARBA"/>
</dbReference>
<evidence type="ECO:0000256" key="21">
    <source>
        <dbReference type="SAM" id="Coils"/>
    </source>
</evidence>
<dbReference type="InterPro" id="IPR037059">
    <property type="entry name" value="RHD_DNA_bind_dom_sf"/>
</dbReference>
<evidence type="ECO:0000313" key="25">
    <source>
        <dbReference type="Proteomes" id="UP000261480"/>
    </source>
</evidence>
<dbReference type="GO" id="GO:0033173">
    <property type="term" value="P:calcineurin-NFAT signaling cascade"/>
    <property type="evidence" value="ECO:0007669"/>
    <property type="project" value="TreeGrafter"/>
</dbReference>
<feature type="region of interest" description="Disordered" evidence="22">
    <location>
        <begin position="15"/>
        <end position="141"/>
    </location>
</feature>
<evidence type="ECO:0000256" key="5">
    <source>
        <dbReference type="ARBA" id="ARBA00022490"/>
    </source>
</evidence>
<dbReference type="Gene3D" id="2.60.40.340">
    <property type="entry name" value="Rel homology domain (RHD), DNA-binding domain"/>
    <property type="match status" value="1"/>
</dbReference>
<dbReference type="GO" id="GO:0007399">
    <property type="term" value="P:nervous system development"/>
    <property type="evidence" value="ECO:0007669"/>
    <property type="project" value="UniProtKB-ARBA"/>
</dbReference>
<dbReference type="PROSITE" id="PS50254">
    <property type="entry name" value="REL_2"/>
    <property type="match status" value="1"/>
</dbReference>
<dbReference type="InterPro" id="IPR013783">
    <property type="entry name" value="Ig-like_fold"/>
</dbReference>
<dbReference type="SMART" id="SM00429">
    <property type="entry name" value="IPT"/>
    <property type="match status" value="1"/>
</dbReference>
<accession>A0A3B3YZC5</accession>
<keyword evidence="10" id="KW-0832">Ubl conjugation</keyword>
<comment type="subcellular location">
    <subcellularLocation>
        <location evidence="2">Chromosome</location>
    </subcellularLocation>
    <subcellularLocation>
        <location evidence="3">Cytoplasm</location>
    </subcellularLocation>
    <subcellularLocation>
        <location evidence="1">Nucleus</location>
    </subcellularLocation>
</comment>
<dbReference type="GO" id="GO:0006974">
    <property type="term" value="P:DNA damage response"/>
    <property type="evidence" value="ECO:0007669"/>
    <property type="project" value="UniProtKB-KW"/>
</dbReference>
<feature type="region of interest" description="Disordered" evidence="22">
    <location>
        <begin position="643"/>
        <end position="662"/>
    </location>
</feature>
<name>A0A3B3YZC5_9TELE</name>
<feature type="region of interest" description="Disordered" evidence="22">
    <location>
        <begin position="1000"/>
        <end position="1081"/>
    </location>
</feature>
<dbReference type="InterPro" id="IPR002909">
    <property type="entry name" value="IPT_dom"/>
</dbReference>
<dbReference type="PANTHER" id="PTHR12533:SF10">
    <property type="entry name" value="NUCLEAR FACTOR OF ACTIVATED T-CELLS 5"/>
    <property type="match status" value="1"/>
</dbReference>
<evidence type="ECO:0000259" key="23">
    <source>
        <dbReference type="PROSITE" id="PS50254"/>
    </source>
</evidence>
<evidence type="ECO:0000256" key="7">
    <source>
        <dbReference type="ARBA" id="ARBA00022553"/>
    </source>
</evidence>
<evidence type="ECO:0000256" key="11">
    <source>
        <dbReference type="ARBA" id="ARBA00022990"/>
    </source>
</evidence>
<evidence type="ECO:0000256" key="14">
    <source>
        <dbReference type="ARBA" id="ARBA00023159"/>
    </source>
</evidence>
<evidence type="ECO:0000256" key="9">
    <source>
        <dbReference type="ARBA" id="ARBA00022765"/>
    </source>
</evidence>
<dbReference type="GO" id="GO:0005694">
    <property type="term" value="C:chromosome"/>
    <property type="evidence" value="ECO:0007669"/>
    <property type="project" value="UniProtKB-SubCell"/>
</dbReference>
<evidence type="ECO:0000256" key="22">
    <source>
        <dbReference type="SAM" id="MobiDB-lite"/>
    </source>
</evidence>
<evidence type="ECO:0000256" key="20">
    <source>
        <dbReference type="ARBA" id="ARBA00080722"/>
    </source>
</evidence>
<dbReference type="GO" id="GO:1902531">
    <property type="term" value="P:regulation of intracellular signal transduction"/>
    <property type="evidence" value="ECO:0007669"/>
    <property type="project" value="UniProtKB-ARBA"/>
</dbReference>
<keyword evidence="25" id="KW-1185">Reference proteome</keyword>
<evidence type="ECO:0000256" key="10">
    <source>
        <dbReference type="ARBA" id="ARBA00022843"/>
    </source>
</evidence>
<feature type="compositionally biased region" description="Low complexity" evidence="22">
    <location>
        <begin position="1019"/>
        <end position="1029"/>
    </location>
</feature>
<keyword evidence="4" id="KW-0158">Chromosome</keyword>
<feature type="region of interest" description="Disordered" evidence="22">
    <location>
        <begin position="174"/>
        <end position="209"/>
    </location>
</feature>
<evidence type="ECO:0000256" key="13">
    <source>
        <dbReference type="ARBA" id="ARBA00023125"/>
    </source>
</evidence>
<feature type="compositionally biased region" description="Low complexity" evidence="22">
    <location>
        <begin position="15"/>
        <end position="48"/>
    </location>
</feature>
<evidence type="ECO:0000256" key="1">
    <source>
        <dbReference type="ARBA" id="ARBA00004123"/>
    </source>
</evidence>
<keyword evidence="21" id="KW-0175">Coiled coil</keyword>
<comment type="subunit">
    <text evidence="18">Homodimer when bound to DNA, completely encircles its DNA target. Interacts with CIDEC; this interaction is direct and retains NFAT5 in the cytoplasm. Does not bind with Fos and Jun transcription factors. Interacts with DDX5 and DDX17; this interaction leads to DDX5/DDX17 recruitment to LNC2 and S100A4 promoters and NFAT5-mediated DDX5/DDX17-enhanced transactivation.</text>
</comment>
<dbReference type="Ensembl" id="ENSPMET00000026890.1">
    <property type="protein sequence ID" value="ENSPMEP00000032732.1"/>
    <property type="gene ID" value="ENSPMEG00000020800.1"/>
</dbReference>
<dbReference type="InterPro" id="IPR015646">
    <property type="entry name" value="NFAT5_RHD_DNA-bd"/>
</dbReference>
<organism evidence="24 25">
    <name type="scientific">Poecilia mexicana</name>
    <dbReference type="NCBI Taxonomy" id="48701"/>
    <lineage>
        <taxon>Eukaryota</taxon>
        <taxon>Metazoa</taxon>
        <taxon>Chordata</taxon>
        <taxon>Craniata</taxon>
        <taxon>Vertebrata</taxon>
        <taxon>Euteleostomi</taxon>
        <taxon>Actinopterygii</taxon>
        <taxon>Neopterygii</taxon>
        <taxon>Teleostei</taxon>
        <taxon>Neoteleostei</taxon>
        <taxon>Acanthomorphata</taxon>
        <taxon>Ovalentaria</taxon>
        <taxon>Atherinomorphae</taxon>
        <taxon>Cyprinodontiformes</taxon>
        <taxon>Poeciliidae</taxon>
        <taxon>Poeciliinae</taxon>
        <taxon>Poecilia</taxon>
    </lineage>
</organism>
<dbReference type="GO" id="GO:0010467">
    <property type="term" value="P:gene expression"/>
    <property type="evidence" value="ECO:0007669"/>
    <property type="project" value="UniProtKB-ARBA"/>
</dbReference>
<evidence type="ECO:0000256" key="15">
    <source>
        <dbReference type="ARBA" id="ARBA00023163"/>
    </source>
</evidence>
<feature type="region of interest" description="Disordered" evidence="22">
    <location>
        <begin position="549"/>
        <end position="582"/>
    </location>
</feature>
<feature type="region of interest" description="Disordered" evidence="22">
    <location>
        <begin position="951"/>
        <end position="984"/>
    </location>
</feature>
<proteinExistence type="predicted"/>
<feature type="compositionally biased region" description="Polar residues" evidence="22">
    <location>
        <begin position="1035"/>
        <end position="1053"/>
    </location>
</feature>
<feature type="compositionally biased region" description="Polar residues" evidence="22">
    <location>
        <begin position="1272"/>
        <end position="1291"/>
    </location>
</feature>
<evidence type="ECO:0000256" key="2">
    <source>
        <dbReference type="ARBA" id="ARBA00004286"/>
    </source>
</evidence>
<feature type="compositionally biased region" description="Low complexity" evidence="22">
    <location>
        <begin position="1054"/>
        <end position="1081"/>
    </location>
</feature>
<feature type="compositionally biased region" description="Gly residues" evidence="22">
    <location>
        <begin position="82"/>
        <end position="101"/>
    </location>
</feature>
<keyword evidence="11" id="KW-0007">Acetylation</keyword>
<comment type="function">
    <text evidence="17">Transcription factor involved, among others, in the transcriptional regulation of osmoprotective and inflammatory genes. Binds the DNA consensus sequence 5'-[ACT][AG]TGGAAA[CAT]A[TA][ATC][CA][ATG][GT][GAC][CG][CT]-3'. Mediates the transcriptional response to hypertonicity. Positively regulates the transcription of LCN2 and S100A4 genes; optimal transactivation of these genes requires the presence of DDX5/DDX17. Also involved in the DNA damage response by preventing formation of R-loops; R-loops are composed of a DNA:RNA hybrid and the associated non-template single-stranded DNA.</text>
</comment>
<evidence type="ECO:0000256" key="4">
    <source>
        <dbReference type="ARBA" id="ARBA00022454"/>
    </source>
</evidence>
<dbReference type="SUPFAM" id="SSF49417">
    <property type="entry name" value="p53-like transcription factors"/>
    <property type="match status" value="1"/>
</dbReference>
<feature type="domain" description="RHD" evidence="23">
    <location>
        <begin position="249"/>
        <end position="418"/>
    </location>
</feature>
<dbReference type="Proteomes" id="UP000261480">
    <property type="component" value="Unplaced"/>
</dbReference>
<dbReference type="InterPro" id="IPR008366">
    <property type="entry name" value="NFAT"/>
</dbReference>